<gene>
    <name evidence="2" type="primary">mshD_1</name>
    <name evidence="2" type="ORF">AMURIS_04505</name>
</gene>
<dbReference type="OrthoDB" id="9795206at2"/>
<proteinExistence type="predicted"/>
<keyword evidence="2" id="KW-0012">Acyltransferase</keyword>
<keyword evidence="2" id="KW-0808">Transferase</keyword>
<dbReference type="PANTHER" id="PTHR43328">
    <property type="entry name" value="ACETYLTRANSFERASE-RELATED"/>
    <property type="match status" value="1"/>
</dbReference>
<accession>A0A2K4ZMP8</accession>
<evidence type="ECO:0000313" key="2">
    <source>
        <dbReference type="EMBL" id="SOY31757.1"/>
    </source>
</evidence>
<dbReference type="Proteomes" id="UP000236311">
    <property type="component" value="Unassembled WGS sequence"/>
</dbReference>
<dbReference type="Gene3D" id="3.40.630.30">
    <property type="match status" value="1"/>
</dbReference>
<dbReference type="PANTHER" id="PTHR43328:SF1">
    <property type="entry name" value="N-ACETYLTRANSFERASE DOMAIN-CONTAINING PROTEIN"/>
    <property type="match status" value="1"/>
</dbReference>
<dbReference type="InterPro" id="IPR016181">
    <property type="entry name" value="Acyl_CoA_acyltransferase"/>
</dbReference>
<evidence type="ECO:0000313" key="3">
    <source>
        <dbReference type="Proteomes" id="UP000236311"/>
    </source>
</evidence>
<keyword evidence="3" id="KW-1185">Reference proteome</keyword>
<dbReference type="RefSeq" id="WP_103241738.1">
    <property type="nucleotide sequence ID" value="NZ_JANJZD010000033.1"/>
</dbReference>
<dbReference type="PROSITE" id="PS51186">
    <property type="entry name" value="GNAT"/>
    <property type="match status" value="1"/>
</dbReference>
<evidence type="ECO:0000259" key="1">
    <source>
        <dbReference type="PROSITE" id="PS51186"/>
    </source>
</evidence>
<dbReference type="EMBL" id="OFSM01000031">
    <property type="protein sequence ID" value="SOY31757.1"/>
    <property type="molecule type" value="Genomic_DNA"/>
</dbReference>
<dbReference type="GO" id="GO:0035447">
    <property type="term" value="F:mycothiol synthase activity"/>
    <property type="evidence" value="ECO:0007669"/>
    <property type="project" value="UniProtKB-EC"/>
</dbReference>
<dbReference type="CDD" id="cd04301">
    <property type="entry name" value="NAT_SF"/>
    <property type="match status" value="1"/>
</dbReference>
<name>A0A2K4ZMP8_9FIRM</name>
<dbReference type="AlphaFoldDB" id="A0A2K4ZMP8"/>
<dbReference type="InterPro" id="IPR000182">
    <property type="entry name" value="GNAT_dom"/>
</dbReference>
<dbReference type="EC" id="2.3.1.189" evidence="2"/>
<dbReference type="SUPFAM" id="SSF55729">
    <property type="entry name" value="Acyl-CoA N-acyltransferases (Nat)"/>
    <property type="match status" value="1"/>
</dbReference>
<feature type="domain" description="N-acetyltransferase" evidence="1">
    <location>
        <begin position="4"/>
        <end position="156"/>
    </location>
</feature>
<reference evidence="2 3" key="1">
    <citation type="submission" date="2018-01" db="EMBL/GenBank/DDBJ databases">
        <authorList>
            <person name="Gaut B.S."/>
            <person name="Morton B.R."/>
            <person name="Clegg M.T."/>
            <person name="Duvall M.R."/>
        </authorList>
    </citation>
    <scope>NUCLEOTIDE SEQUENCE [LARGE SCALE GENOMIC DNA]</scope>
    <source>
        <strain evidence="2">GP69</strain>
    </source>
</reference>
<organism evidence="2 3">
    <name type="scientific">Acetatifactor muris</name>
    <dbReference type="NCBI Taxonomy" id="879566"/>
    <lineage>
        <taxon>Bacteria</taxon>
        <taxon>Bacillati</taxon>
        <taxon>Bacillota</taxon>
        <taxon>Clostridia</taxon>
        <taxon>Lachnospirales</taxon>
        <taxon>Lachnospiraceae</taxon>
        <taxon>Acetatifactor</taxon>
    </lineage>
</organism>
<protein>
    <submittedName>
        <fullName evidence="2">Mycothiol acetyltransferase</fullName>
        <ecNumber evidence="2">2.3.1.189</ecNumber>
    </submittedName>
</protein>
<sequence>MFFLNYEYLEHWVNDERIHVLWCAGLLPWPLTREALDAFLERDAREWGGFAYVATEDDGKPIGFFLYSANVKENSGFLKFIVLDPELRGRGYGVRMIKLALKYAFEITGVTSVQLNVFQVNAAAMRCYEKAGLKVRAVEENAFRYREEIWARCNMVIVRS</sequence>
<dbReference type="Pfam" id="PF00583">
    <property type="entry name" value="Acetyltransf_1"/>
    <property type="match status" value="1"/>
</dbReference>